<dbReference type="GO" id="GO:0005524">
    <property type="term" value="F:ATP binding"/>
    <property type="evidence" value="ECO:0007669"/>
    <property type="project" value="UniProtKB-UniRule"/>
</dbReference>
<evidence type="ECO:0000256" key="5">
    <source>
        <dbReference type="ARBA" id="ARBA00022806"/>
    </source>
</evidence>
<feature type="domain" description="RecC C-terminal" evidence="11">
    <location>
        <begin position="846"/>
        <end position="1089"/>
    </location>
</feature>
<evidence type="ECO:0000313" key="12">
    <source>
        <dbReference type="EMBL" id="KAA0875294.1"/>
    </source>
</evidence>
<dbReference type="NCBIfam" id="TIGR01450">
    <property type="entry name" value="recC"/>
    <property type="match status" value="1"/>
</dbReference>
<evidence type="ECO:0000256" key="8">
    <source>
        <dbReference type="ARBA" id="ARBA00023125"/>
    </source>
</evidence>
<evidence type="ECO:0000256" key="1">
    <source>
        <dbReference type="ARBA" id="ARBA00022722"/>
    </source>
</evidence>
<evidence type="ECO:0000259" key="11">
    <source>
        <dbReference type="Pfam" id="PF17946"/>
    </source>
</evidence>
<keyword evidence="3 10" id="KW-0227">DNA damage</keyword>
<comment type="subunit">
    <text evidence="10">Heterotrimer of RecB, RecC and RecD. All subunits contribute to DNA-binding.</text>
</comment>
<keyword evidence="1 10" id="KW-0540">Nuclease</keyword>
<proteinExistence type="inferred from homology"/>
<dbReference type="PIRSF" id="PIRSF000980">
    <property type="entry name" value="RecC"/>
    <property type="match status" value="1"/>
</dbReference>
<reference evidence="12 13" key="1">
    <citation type="submission" date="2019-03" db="EMBL/GenBank/DDBJ databases">
        <title>Nitrincola sp. nov. isolated from an Indian soda lake.</title>
        <authorList>
            <person name="Joshi A."/>
            <person name="Thite S.V."/>
            <person name="Joseph N."/>
            <person name="Dhotre D."/>
            <person name="Moorthy M."/>
            <person name="Shouche Y.S."/>
        </authorList>
    </citation>
    <scope>NUCLEOTIDE SEQUENCE [LARGE SCALE GENOMIC DNA]</scope>
    <source>
        <strain evidence="12 13">MEB193</strain>
    </source>
</reference>
<evidence type="ECO:0000256" key="9">
    <source>
        <dbReference type="ARBA" id="ARBA00023204"/>
    </source>
</evidence>
<dbReference type="InterPro" id="IPR011335">
    <property type="entry name" value="Restrct_endonuc-II-like"/>
</dbReference>
<comment type="function">
    <text evidence="10">A helicase/nuclease that prepares dsDNA breaks (DSB) for recombinational DNA repair. Binds to DSBs and unwinds DNA via a highly rapid and processive ATP-dependent bidirectional helicase activity. Unwinds dsDNA until it encounters a Chi (crossover hotspot instigator) sequence from the 3' direction. Cuts ssDNA a few nucleotides 3' to the Chi site. The properties and activities of the enzyme are changed at Chi. The Chi-altered holoenzyme produces a long 3'-ssDNA overhang and facilitates RecA-binding to the ssDNA for homologous DNA recombination and repair. Holoenzyme degrades any linearized DNA that is unable to undergo homologous recombination. In the holoenzyme this subunit recognizes the wild-type Chi sequence, and when added to isolated RecB increases its ATP-dependent helicase processivity.</text>
</comment>
<keyword evidence="2 10" id="KW-0547">Nucleotide-binding</keyword>
<dbReference type="InterPro" id="IPR041500">
    <property type="entry name" value="RecC_C"/>
</dbReference>
<evidence type="ECO:0000313" key="13">
    <source>
        <dbReference type="Proteomes" id="UP000325302"/>
    </source>
</evidence>
<dbReference type="GO" id="GO:0008854">
    <property type="term" value="F:exodeoxyribonuclease V activity"/>
    <property type="evidence" value="ECO:0007669"/>
    <property type="project" value="InterPro"/>
</dbReference>
<dbReference type="GO" id="GO:0003678">
    <property type="term" value="F:DNA helicase activity"/>
    <property type="evidence" value="ECO:0007669"/>
    <property type="project" value="UniProtKB-UniRule"/>
</dbReference>
<dbReference type="GO" id="GO:0003677">
    <property type="term" value="F:DNA binding"/>
    <property type="evidence" value="ECO:0007669"/>
    <property type="project" value="UniProtKB-UniRule"/>
</dbReference>
<dbReference type="OrthoDB" id="9762834at2"/>
<keyword evidence="8 10" id="KW-0238">DNA-binding</keyword>
<accession>A0A5A9W486</accession>
<evidence type="ECO:0000256" key="3">
    <source>
        <dbReference type="ARBA" id="ARBA00022763"/>
    </source>
</evidence>
<dbReference type="SUPFAM" id="SSF52540">
    <property type="entry name" value="P-loop containing nucleoside triphosphate hydrolases"/>
    <property type="match status" value="2"/>
</dbReference>
<keyword evidence="5 10" id="KW-0347">Helicase</keyword>
<dbReference type="GO" id="GO:0000724">
    <property type="term" value="P:double-strand break repair via homologous recombination"/>
    <property type="evidence" value="ECO:0007669"/>
    <property type="project" value="UniProtKB-UniRule"/>
</dbReference>
<keyword evidence="6 10" id="KW-0269">Exonuclease</keyword>
<keyword evidence="13" id="KW-1185">Reference proteome</keyword>
<evidence type="ECO:0000256" key="6">
    <source>
        <dbReference type="ARBA" id="ARBA00022839"/>
    </source>
</evidence>
<dbReference type="Pfam" id="PF17946">
    <property type="entry name" value="RecC_C"/>
    <property type="match status" value="1"/>
</dbReference>
<keyword evidence="4 10" id="KW-0378">Hydrolase</keyword>
<dbReference type="GO" id="GO:0009338">
    <property type="term" value="C:exodeoxyribonuclease V complex"/>
    <property type="evidence" value="ECO:0007669"/>
    <property type="project" value="InterPro"/>
</dbReference>
<dbReference type="SUPFAM" id="SSF52980">
    <property type="entry name" value="Restriction endonuclease-like"/>
    <property type="match status" value="1"/>
</dbReference>
<dbReference type="PANTHER" id="PTHR30591:SF1">
    <property type="entry name" value="RECBCD ENZYME SUBUNIT RECC"/>
    <property type="match status" value="1"/>
</dbReference>
<evidence type="ECO:0000256" key="10">
    <source>
        <dbReference type="HAMAP-Rule" id="MF_01486"/>
    </source>
</evidence>
<gene>
    <name evidence="10 12" type="primary">recC</name>
    <name evidence="12" type="ORF">E1H14_04665</name>
</gene>
<evidence type="ECO:0000256" key="2">
    <source>
        <dbReference type="ARBA" id="ARBA00022741"/>
    </source>
</evidence>
<dbReference type="Gene3D" id="3.40.50.10930">
    <property type="match status" value="1"/>
</dbReference>
<dbReference type="HAMAP" id="MF_01486">
    <property type="entry name" value="RecC"/>
    <property type="match status" value="1"/>
</dbReference>
<sequence length="1169" mass="133938">MIQPGFMVLQGNRLESLRAVCVEWLQRYPLTPLENEVILVQSNGIAQWLKLALAEDVEQGGCGIAAAMDVCLPARYLWRAYRAVLGDLPNTSPYDKDLLTWRLLRLLPSLVTLPEFERLRRFLQQDPGQRKTYQLAQRLADLLDQYQIYRADWLNAWAQGRDEFTLDQAWQPLPANQRWQAELWRRLLEDLHPEQRETSRAHIHQRFLHACTQLTPETRPAQLPRRVIVFGLSSLPQQMLEVLSAVSSVSQVLLCVHNPSPYYWGDLVDPHAARFLFKQAYQRHAPKPGLPPLHAESDDQTLEHLFLQANPLLAAWGKQGRDYMRLLDEHDQTQQYRALFQQNKLDIDLFEAPTSASLLHQIQADIYHLRSLDEARLAAQALTAEALATERGVDKDLSLSFHRAHSSQREVEILQDYLLALFAREPDLKPRDVLVMVPDINTFAPYIRAVFGRIQRQDPRYLPFTLSDQGQRQQHPLFVALTWLLALPESRFSVSELLDFLDVKAVQARFGLEASDKPLLQRWIEGAGIRWGLDAEQRQALGLPPGLQQNTWEFGLQRMLLGYALGPGEAWQGIHPYAEVAGLSAELLGKLMQLLNRLEWHWQGLQTPQTPDEWSHRLHALVQDLFLCEEERDQQLIRRIEERLQDWLEACQAAEFAEPISLDVMRDFLLQSLDQPHLTQRFLAGAINFATLMPMRAIPFRHICLLGMNDGDYPRQVNPIDFDLMRLNYRAGDRSRREDDRYLFLEALLSAREGLYISWTGYSIRDNSERAPSVLVGQLRDYLLSTQGPECLAALTQDYPLQAFSHQYFRQSSGQRTFAHEWAGIYHPGSITTQRSDALTPVQDARELSLTHLSQLLRNPAASFFQERLGISFYDEILPELDDEPFDLQGLALWKQQHTLIEACLEAWSLRPDQPAAALLHEKIDEQLGCGNLPLGPFAQSYQESLHARLLPALSLYQQLLLTWQALPSETLTLQLDTLALTLQDELDHLYQTAQGQRVRCLLLASQIWSGRKQMKWHHLARQWPQHLAAQLQGPTDTWILGPDTQLLWPSLPADQAQVHLCSLMQLWHSNLNVPLQAACQTSCAFLLADPEKKDPLWVAEEIYMGGFQRQGEVQQSGALARLWPNFQALQGEQGFERDSQALYGALLQHPPHKPDQILRDLGALEVKA</sequence>
<dbReference type="Pfam" id="PF04257">
    <property type="entry name" value="Exonuc_V_gamma"/>
    <property type="match status" value="1"/>
</dbReference>
<evidence type="ECO:0000256" key="7">
    <source>
        <dbReference type="ARBA" id="ARBA00022840"/>
    </source>
</evidence>
<dbReference type="Gene3D" id="1.10.10.160">
    <property type="match status" value="1"/>
</dbReference>
<keyword evidence="7 10" id="KW-0067">ATP-binding</keyword>
<dbReference type="AlphaFoldDB" id="A0A5A9W486"/>
<keyword evidence="9 10" id="KW-0234">DNA repair</keyword>
<organism evidence="12 13">
    <name type="scientific">Nitrincola tapanii</name>
    <dbReference type="NCBI Taxonomy" id="1708751"/>
    <lineage>
        <taxon>Bacteria</taxon>
        <taxon>Pseudomonadati</taxon>
        <taxon>Pseudomonadota</taxon>
        <taxon>Gammaproteobacteria</taxon>
        <taxon>Oceanospirillales</taxon>
        <taxon>Oceanospirillaceae</taxon>
        <taxon>Nitrincola</taxon>
    </lineage>
</organism>
<dbReference type="Gene3D" id="3.40.50.300">
    <property type="entry name" value="P-loop containing nucleotide triphosphate hydrolases"/>
    <property type="match status" value="2"/>
</dbReference>
<protein>
    <recommendedName>
        <fullName evidence="10">RecBCD enzyme subunit RecC</fullName>
    </recommendedName>
    <alternativeName>
        <fullName evidence="10">Exonuclease V subunit RecC</fullName>
        <shortName evidence="10">ExoV subunit RecC</shortName>
    </alternativeName>
    <alternativeName>
        <fullName evidence="10">Helicase/nuclease RecBCD subunit RecC</fullName>
    </alternativeName>
</protein>
<dbReference type="InterPro" id="IPR013986">
    <property type="entry name" value="DExx_box_DNA_helicase_dom_sf"/>
</dbReference>
<dbReference type="RefSeq" id="WP_149390302.1">
    <property type="nucleotide sequence ID" value="NZ_SMRS01000003.1"/>
</dbReference>
<comment type="miscellaneous">
    <text evidence="10">In the RecBCD complex, RecB has a slow 3'-5' helicase, an exonuclease activity and loads RecA onto ssDNA, RecD has a fast 5'-3' helicase activity, while RecC stimulates the ATPase and processivity of the RecB helicase and contributes to recognition of the Chi site.</text>
</comment>
<evidence type="ECO:0000256" key="4">
    <source>
        <dbReference type="ARBA" id="ARBA00022801"/>
    </source>
</evidence>
<dbReference type="PANTHER" id="PTHR30591">
    <property type="entry name" value="RECBCD ENZYME SUBUNIT RECC"/>
    <property type="match status" value="1"/>
</dbReference>
<dbReference type="Proteomes" id="UP000325302">
    <property type="component" value="Unassembled WGS sequence"/>
</dbReference>
<dbReference type="InterPro" id="IPR006697">
    <property type="entry name" value="RecC"/>
</dbReference>
<dbReference type="InterPro" id="IPR027417">
    <property type="entry name" value="P-loop_NTPase"/>
</dbReference>
<comment type="caution">
    <text evidence="12">The sequence shown here is derived from an EMBL/GenBank/DDBJ whole genome shotgun (WGS) entry which is preliminary data.</text>
</comment>
<name>A0A5A9W486_9GAMM</name>
<dbReference type="Gene3D" id="1.10.10.990">
    <property type="match status" value="1"/>
</dbReference>
<comment type="similarity">
    <text evidence="10">Belongs to the RecC family.</text>
</comment>
<dbReference type="EMBL" id="SMRS01000003">
    <property type="protein sequence ID" value="KAA0875294.1"/>
    <property type="molecule type" value="Genomic_DNA"/>
</dbReference>